<evidence type="ECO:0000256" key="2">
    <source>
        <dbReference type="SAM" id="SignalP"/>
    </source>
</evidence>
<evidence type="ECO:0000313" key="3">
    <source>
        <dbReference type="EMBL" id="AKT44115.1"/>
    </source>
</evidence>
<dbReference type="KEGG" id="ccro:CMC5_083550"/>
<dbReference type="OrthoDB" id="5524533at2"/>
<feature type="signal peptide" evidence="2">
    <location>
        <begin position="1"/>
        <end position="28"/>
    </location>
</feature>
<reference evidence="3 4" key="1">
    <citation type="submission" date="2015-07" db="EMBL/GenBank/DDBJ databases">
        <title>Genome analysis of myxobacterium Chondromyces crocatus Cm c5 reveals a high potential for natural compound synthesis and the genetic basis for the loss of fruiting body formation.</title>
        <authorList>
            <person name="Zaburannyi N."/>
            <person name="Bunk B."/>
            <person name="Maier J."/>
            <person name="Overmann J."/>
            <person name="Mueller R."/>
        </authorList>
    </citation>
    <scope>NUCLEOTIDE SEQUENCE [LARGE SCALE GENOMIC DNA]</scope>
    <source>
        <strain evidence="3 4">Cm c5</strain>
    </source>
</reference>
<feature type="region of interest" description="Disordered" evidence="1">
    <location>
        <begin position="26"/>
        <end position="92"/>
    </location>
</feature>
<keyword evidence="4" id="KW-1185">Reference proteome</keyword>
<feature type="compositionally biased region" description="Basic and acidic residues" evidence="1">
    <location>
        <begin position="50"/>
        <end position="72"/>
    </location>
</feature>
<dbReference type="AlphaFoldDB" id="A0A0K1ET76"/>
<feature type="region of interest" description="Disordered" evidence="1">
    <location>
        <begin position="150"/>
        <end position="189"/>
    </location>
</feature>
<feature type="compositionally biased region" description="Low complexity" evidence="1">
    <location>
        <begin position="35"/>
        <end position="49"/>
    </location>
</feature>
<dbReference type="PATRIC" id="fig|52.7.peg.9182"/>
<evidence type="ECO:0000313" key="4">
    <source>
        <dbReference type="Proteomes" id="UP000067626"/>
    </source>
</evidence>
<organism evidence="3 4">
    <name type="scientific">Chondromyces crocatus</name>
    <dbReference type="NCBI Taxonomy" id="52"/>
    <lineage>
        <taxon>Bacteria</taxon>
        <taxon>Pseudomonadati</taxon>
        <taxon>Myxococcota</taxon>
        <taxon>Polyangia</taxon>
        <taxon>Polyangiales</taxon>
        <taxon>Polyangiaceae</taxon>
        <taxon>Chondromyces</taxon>
    </lineage>
</organism>
<dbReference type="RefSeq" id="WP_050435501.1">
    <property type="nucleotide sequence ID" value="NZ_CP012159.1"/>
</dbReference>
<feature type="chain" id="PRO_5005459935" description="Secreted protein" evidence="2">
    <location>
        <begin position="29"/>
        <end position="189"/>
    </location>
</feature>
<keyword evidence="2" id="KW-0732">Signal</keyword>
<dbReference type="EMBL" id="CP012159">
    <property type="protein sequence ID" value="AKT44115.1"/>
    <property type="molecule type" value="Genomic_DNA"/>
</dbReference>
<sequence>MSSLRTFVQSAALAVSVALGVAPATALAEGPRPAPAQAKGEAQGKQAKAGKPEGERRGKGPGECEGKASGERKWKRVGVGKAKGPGDMPKPMTAKAFQERVEARLQETRAHLEEAMSKHDVPAPVRADVRKELDAGAVLLREAVKRVTADGQVTREEAQQVRELSRELRHESREKLRPVMKGPRSGQGV</sequence>
<evidence type="ECO:0008006" key="5">
    <source>
        <dbReference type="Google" id="ProtNLM"/>
    </source>
</evidence>
<accession>A0A0K1ET76</accession>
<evidence type="ECO:0000256" key="1">
    <source>
        <dbReference type="SAM" id="MobiDB-lite"/>
    </source>
</evidence>
<protein>
    <recommendedName>
        <fullName evidence="5">Secreted protein</fullName>
    </recommendedName>
</protein>
<dbReference type="Proteomes" id="UP000067626">
    <property type="component" value="Chromosome"/>
</dbReference>
<name>A0A0K1ET76_CHOCO</name>
<gene>
    <name evidence="3" type="ORF">CMC5_083550</name>
</gene>
<proteinExistence type="predicted"/>
<feature type="compositionally biased region" description="Basic and acidic residues" evidence="1">
    <location>
        <begin position="150"/>
        <end position="177"/>
    </location>
</feature>